<gene>
    <name evidence="1" type="ORF">DEO72_LG8g1954</name>
</gene>
<name>A0A4D6MT25_VIGUN</name>
<proteinExistence type="predicted"/>
<reference evidence="1 2" key="1">
    <citation type="submission" date="2019-04" db="EMBL/GenBank/DDBJ databases">
        <title>An improved genome assembly and genetic linkage map for asparagus bean, Vigna unguiculata ssp. sesquipedialis.</title>
        <authorList>
            <person name="Xia Q."/>
            <person name="Zhang R."/>
            <person name="Dong Y."/>
        </authorList>
    </citation>
    <scope>NUCLEOTIDE SEQUENCE [LARGE SCALE GENOMIC DNA]</scope>
    <source>
        <tissue evidence="1">Leaf</tissue>
    </source>
</reference>
<keyword evidence="2" id="KW-1185">Reference proteome</keyword>
<evidence type="ECO:0000313" key="1">
    <source>
        <dbReference type="EMBL" id="QCE03924.1"/>
    </source>
</evidence>
<accession>A0A4D6MT25</accession>
<dbReference type="AlphaFoldDB" id="A0A4D6MT25"/>
<dbReference type="EMBL" id="CP039352">
    <property type="protein sequence ID" value="QCE03924.1"/>
    <property type="molecule type" value="Genomic_DNA"/>
</dbReference>
<sequence>MSVSLRRRGLGLSDTYTRSGEIVSPKRDGAEVTRAERDFSSRRISGELEMGIWARDDLAYVRVSRLSEITWCGLCFKLAQAR</sequence>
<dbReference type="Proteomes" id="UP000501690">
    <property type="component" value="Linkage Group LG8"/>
</dbReference>
<organism evidence="1 2">
    <name type="scientific">Vigna unguiculata</name>
    <name type="common">Cowpea</name>
    <dbReference type="NCBI Taxonomy" id="3917"/>
    <lineage>
        <taxon>Eukaryota</taxon>
        <taxon>Viridiplantae</taxon>
        <taxon>Streptophyta</taxon>
        <taxon>Embryophyta</taxon>
        <taxon>Tracheophyta</taxon>
        <taxon>Spermatophyta</taxon>
        <taxon>Magnoliopsida</taxon>
        <taxon>eudicotyledons</taxon>
        <taxon>Gunneridae</taxon>
        <taxon>Pentapetalae</taxon>
        <taxon>rosids</taxon>
        <taxon>fabids</taxon>
        <taxon>Fabales</taxon>
        <taxon>Fabaceae</taxon>
        <taxon>Papilionoideae</taxon>
        <taxon>50 kb inversion clade</taxon>
        <taxon>NPAAA clade</taxon>
        <taxon>indigoferoid/millettioid clade</taxon>
        <taxon>Phaseoleae</taxon>
        <taxon>Vigna</taxon>
    </lineage>
</organism>
<protein>
    <submittedName>
        <fullName evidence="1">Uncharacterized protein</fullName>
    </submittedName>
</protein>
<evidence type="ECO:0000313" key="2">
    <source>
        <dbReference type="Proteomes" id="UP000501690"/>
    </source>
</evidence>